<gene>
    <name evidence="2" type="ORF">KUV31_00830</name>
</gene>
<evidence type="ECO:0000313" key="3">
    <source>
        <dbReference type="Proteomes" id="UP000824927"/>
    </source>
</evidence>
<dbReference type="AlphaFoldDB" id="A0A9Q3RYS4"/>
<reference evidence="2" key="1">
    <citation type="submission" date="2021-06" db="EMBL/GenBank/DDBJ databases">
        <title>50 bacteria genomes isolated from Dapeng, Shenzhen, China.</title>
        <authorList>
            <person name="Zheng W."/>
            <person name="Yu S."/>
            <person name="Huang Y."/>
        </authorList>
    </citation>
    <scope>NUCLEOTIDE SEQUENCE</scope>
    <source>
        <strain evidence="2">DP4N28-2</strain>
    </source>
</reference>
<evidence type="ECO:0008006" key="4">
    <source>
        <dbReference type="Google" id="ProtNLM"/>
    </source>
</evidence>
<keyword evidence="1" id="KW-0812">Transmembrane</keyword>
<organism evidence="2 3">
    <name type="scientific">Qipengyuania aquimaris</name>
    <dbReference type="NCBI Taxonomy" id="255984"/>
    <lineage>
        <taxon>Bacteria</taxon>
        <taxon>Pseudomonadati</taxon>
        <taxon>Pseudomonadota</taxon>
        <taxon>Alphaproteobacteria</taxon>
        <taxon>Sphingomonadales</taxon>
        <taxon>Erythrobacteraceae</taxon>
        <taxon>Qipengyuania</taxon>
    </lineage>
</organism>
<name>A0A9Q3RYS4_9SPHN</name>
<dbReference type="RefSeq" id="WP_222404151.1">
    <property type="nucleotide sequence ID" value="NZ_JAHVKP010000001.1"/>
</dbReference>
<dbReference type="EMBL" id="JAHVKP010000001">
    <property type="protein sequence ID" value="MBY6216882.1"/>
    <property type="molecule type" value="Genomic_DNA"/>
</dbReference>
<keyword evidence="1" id="KW-0472">Membrane</keyword>
<feature type="transmembrane region" description="Helical" evidence="1">
    <location>
        <begin position="95"/>
        <end position="113"/>
    </location>
</feature>
<evidence type="ECO:0000313" key="2">
    <source>
        <dbReference type="EMBL" id="MBY6216882.1"/>
    </source>
</evidence>
<keyword evidence="1" id="KW-1133">Transmembrane helix</keyword>
<dbReference type="Proteomes" id="UP000824927">
    <property type="component" value="Unassembled WGS sequence"/>
</dbReference>
<protein>
    <recommendedName>
        <fullName evidence="4">Anti-sigma factor</fullName>
    </recommendedName>
</protein>
<evidence type="ECO:0000256" key="1">
    <source>
        <dbReference type="SAM" id="Phobius"/>
    </source>
</evidence>
<sequence length="232" mass="24647">MSITREEIAAFADGQLSPEREAEVAAAVASDPALAEEVAKHRALKAMLQGHFAPIAEEPVPENLAALLRPEPQQEVVDFAAAKERREQKRKLPSWGWVAGPAMAASLAIAIFLPRGSDTPDGYADAQLASVLDQTLVAEQTGSADTRILLSFQNDEAEFCRAFSAPDGGGIACRDDIGWKFEALGEGSEAASTDYRMAGAGDGDILAIAQELAQSPALDAEAEREAREAGWR</sequence>
<comment type="caution">
    <text evidence="2">The sequence shown here is derived from an EMBL/GenBank/DDBJ whole genome shotgun (WGS) entry which is preliminary data.</text>
</comment>
<proteinExistence type="predicted"/>
<accession>A0A9Q3RYS4</accession>